<dbReference type="InterPro" id="IPR049207">
    <property type="entry name" value="DUF4246_N"/>
</dbReference>
<feature type="domain" description="DUF4246" evidence="1">
    <location>
        <begin position="98"/>
        <end position="532"/>
    </location>
</feature>
<dbReference type="InterPro" id="IPR025340">
    <property type="entry name" value="DUF4246"/>
</dbReference>
<dbReference type="EMBL" id="ML742039">
    <property type="protein sequence ID" value="KAE8153445.1"/>
    <property type="molecule type" value="Genomic_DNA"/>
</dbReference>
<dbReference type="Pfam" id="PF14033">
    <property type="entry name" value="DUF4246"/>
    <property type="match status" value="1"/>
</dbReference>
<dbReference type="AlphaFoldDB" id="A0A5N6U481"/>
<evidence type="ECO:0000313" key="4">
    <source>
        <dbReference type="Proteomes" id="UP000325780"/>
    </source>
</evidence>
<organism evidence="3 4">
    <name type="scientific">Aspergillus avenaceus</name>
    <dbReference type="NCBI Taxonomy" id="36643"/>
    <lineage>
        <taxon>Eukaryota</taxon>
        <taxon>Fungi</taxon>
        <taxon>Dikarya</taxon>
        <taxon>Ascomycota</taxon>
        <taxon>Pezizomycotina</taxon>
        <taxon>Eurotiomycetes</taxon>
        <taxon>Eurotiomycetidae</taxon>
        <taxon>Eurotiales</taxon>
        <taxon>Aspergillaceae</taxon>
        <taxon>Aspergillus</taxon>
        <taxon>Aspergillus subgen. Circumdati</taxon>
    </lineage>
</organism>
<gene>
    <name evidence="3" type="ORF">BDV25DRAFT_168899</name>
</gene>
<keyword evidence="4" id="KW-1185">Reference proteome</keyword>
<dbReference type="InterPro" id="IPR049192">
    <property type="entry name" value="DUF4246_C"/>
</dbReference>
<sequence length="599" mass="69420">MLSQQPETPELPGFSLPLNYKPDRENPWEPGLFPNALDYNDIEGGSVGRITVFREILMMRVIDYITDKPNWDRKVFNAAITSKWWKEISESGKDVTPRMMDYVIEELQWKAGVLHETGSVMVFDNGVVKSDTAVPEDLCHALRGAVAPLEDVPGNQKDYHPGTDGKVVNLVHPSMFPVIYGRTKILPDRVIRRDDCLASMEDGELLSIPPENETNPTDSFYNRYPWRSLQEPELKPFSRSFQWLPCDVKFNEGRCRVTSYINNLHPYKHRALYDVIEGVISRAVPLWDKALTQAKEYGYQRRRIEYEHVDYLTHPEPEPLATEHNTTDEGFDLWSRSRPIQRPEPGDFEPPDISPRHEINLRDRFRDKGLQVIVKLANIELTPDKPDYAGGTWHVEGQLNERICATAVYYYDSENITESTLAFRQRADKMHLSYVEYEEEHHEFLHEVYGFGLEVTGRHATQVTQELGTVTCREGRMIAFPNILQHRVSPFSLADRSKPGHRKMLALFLVDPYMRIISSSNVPPQQYEWGREKRELVDEVLSRKLPQELYDMVCDDALEPLITVDEAKEYRRQLMEERSVKMSEQNQAFEIGSFSLCEH</sequence>
<feature type="domain" description="DUF4246" evidence="2">
    <location>
        <begin position="11"/>
        <end position="87"/>
    </location>
</feature>
<dbReference type="Proteomes" id="UP000325780">
    <property type="component" value="Unassembled WGS sequence"/>
</dbReference>
<dbReference type="OrthoDB" id="415532at2759"/>
<dbReference type="PANTHER" id="PTHR33119">
    <property type="entry name" value="IFI3P"/>
    <property type="match status" value="1"/>
</dbReference>
<evidence type="ECO:0000259" key="1">
    <source>
        <dbReference type="Pfam" id="PF14033"/>
    </source>
</evidence>
<accession>A0A5N6U481</accession>
<reference evidence="3 4" key="1">
    <citation type="submission" date="2019-04" db="EMBL/GenBank/DDBJ databases">
        <title>Friends and foes A comparative genomics study of 23 Aspergillus species from section Flavi.</title>
        <authorList>
            <consortium name="DOE Joint Genome Institute"/>
            <person name="Kjaerbolling I."/>
            <person name="Vesth T."/>
            <person name="Frisvad J.C."/>
            <person name="Nybo J.L."/>
            <person name="Theobald S."/>
            <person name="Kildgaard S."/>
            <person name="Isbrandt T."/>
            <person name="Kuo A."/>
            <person name="Sato A."/>
            <person name="Lyhne E.K."/>
            <person name="Kogle M.E."/>
            <person name="Wiebenga A."/>
            <person name="Kun R.S."/>
            <person name="Lubbers R.J."/>
            <person name="Makela M.R."/>
            <person name="Barry K."/>
            <person name="Chovatia M."/>
            <person name="Clum A."/>
            <person name="Daum C."/>
            <person name="Haridas S."/>
            <person name="He G."/>
            <person name="LaButti K."/>
            <person name="Lipzen A."/>
            <person name="Mondo S."/>
            <person name="Riley R."/>
            <person name="Salamov A."/>
            <person name="Simmons B.A."/>
            <person name="Magnuson J.K."/>
            <person name="Henrissat B."/>
            <person name="Mortensen U.H."/>
            <person name="Larsen T.O."/>
            <person name="Devries R.P."/>
            <person name="Grigoriev I.V."/>
            <person name="Machida M."/>
            <person name="Baker S.E."/>
            <person name="Andersen M.R."/>
        </authorList>
    </citation>
    <scope>NUCLEOTIDE SEQUENCE [LARGE SCALE GENOMIC DNA]</scope>
    <source>
        <strain evidence="3 4">IBT 18842</strain>
    </source>
</reference>
<dbReference type="Pfam" id="PF21666">
    <property type="entry name" value="DUF4246_N"/>
    <property type="match status" value="1"/>
</dbReference>
<proteinExistence type="predicted"/>
<protein>
    <submittedName>
        <fullName evidence="3">Uncharacterized protein</fullName>
    </submittedName>
</protein>
<name>A0A5N6U481_ASPAV</name>
<dbReference type="PANTHER" id="PTHR33119:SF1">
    <property type="entry name" value="FE2OG DIOXYGENASE DOMAIN-CONTAINING PROTEIN"/>
    <property type="match status" value="1"/>
</dbReference>
<evidence type="ECO:0000259" key="2">
    <source>
        <dbReference type="Pfam" id="PF21666"/>
    </source>
</evidence>
<evidence type="ECO:0000313" key="3">
    <source>
        <dbReference type="EMBL" id="KAE8153445.1"/>
    </source>
</evidence>